<dbReference type="KEGG" id="ptx:ABW99_15705"/>
<evidence type="ECO:0000313" key="3">
    <source>
        <dbReference type="EMBL" id="AKJ70634.2"/>
    </source>
</evidence>
<sequence>MNSNEPTHTSTIGLTPGMPARHSGLRPAERVLEDLLGSEGVLAHPLLADLQRKARIDWVDIGGRTMAWRRFGDGPPLVLIHGGHGCWLHWARNIEALAQRFTVLLPDLPGFGDSDSLAEPTFENLVEATAAALDVLIGAHTPFALAGFSFGGLVAAGLAARWPSVSRLLLIGPAGHGGARRERARLQDWRIPLEQGDASGFVECMRHNLWAHMLYDAQQIDALALNIHIQSCAATRFHSKQISRSARLADEMSRIACDVFLIWGEHDVTVCLPDIGGIFSNPSVRATQIVRDSGHWVQFECAELINRQVLAWLGAPSTGLARG</sequence>
<dbReference type="RefSeq" id="WP_052892739.1">
    <property type="nucleotide sequence ID" value="NZ_CP011568.3"/>
</dbReference>
<evidence type="ECO:0000259" key="2">
    <source>
        <dbReference type="Pfam" id="PF12697"/>
    </source>
</evidence>
<proteinExistence type="predicted"/>
<dbReference type="PANTHER" id="PTHR46438">
    <property type="entry name" value="ALPHA/BETA-HYDROLASES SUPERFAMILY PROTEIN"/>
    <property type="match status" value="1"/>
</dbReference>
<gene>
    <name evidence="3" type="ORF">ABW99_15705</name>
</gene>
<dbReference type="SUPFAM" id="SSF53474">
    <property type="entry name" value="alpha/beta-Hydrolases"/>
    <property type="match status" value="1"/>
</dbReference>
<feature type="compositionally biased region" description="Polar residues" evidence="1">
    <location>
        <begin position="1"/>
        <end position="13"/>
    </location>
</feature>
<evidence type="ECO:0000313" key="4">
    <source>
        <dbReference type="Proteomes" id="UP000036700"/>
    </source>
</evidence>
<dbReference type="InterPro" id="IPR000073">
    <property type="entry name" value="AB_hydrolase_1"/>
</dbReference>
<feature type="region of interest" description="Disordered" evidence="1">
    <location>
        <begin position="1"/>
        <end position="20"/>
    </location>
</feature>
<name>A0A0G3EX74_9BURK</name>
<accession>A0A0G3EX74</accession>
<reference evidence="4" key="1">
    <citation type="submission" date="2015-06" db="EMBL/GenBank/DDBJ databases">
        <authorList>
            <person name="Lim Y.L."/>
            <person name="Ee R."/>
            <person name="Yong D."/>
            <person name="How K.Y."/>
            <person name="Yin W.F."/>
            <person name="Chan K.G."/>
        </authorList>
    </citation>
    <scope>NUCLEOTIDE SEQUENCE [LARGE SCALE GENOMIC DNA]</scope>
    <source>
        <strain evidence="4">DSM 25325</strain>
    </source>
</reference>
<dbReference type="EMBL" id="CP011568">
    <property type="protein sequence ID" value="AKJ70634.2"/>
    <property type="molecule type" value="Genomic_DNA"/>
</dbReference>
<protein>
    <recommendedName>
        <fullName evidence="2">AB hydrolase-1 domain-containing protein</fullName>
    </recommendedName>
</protein>
<organism evidence="3 4">
    <name type="scientific">Pandoraea thiooxydans</name>
    <dbReference type="NCBI Taxonomy" id="445709"/>
    <lineage>
        <taxon>Bacteria</taxon>
        <taxon>Pseudomonadati</taxon>
        <taxon>Pseudomonadota</taxon>
        <taxon>Betaproteobacteria</taxon>
        <taxon>Burkholderiales</taxon>
        <taxon>Burkholderiaceae</taxon>
        <taxon>Pandoraea</taxon>
    </lineage>
</organism>
<dbReference type="Pfam" id="PF12697">
    <property type="entry name" value="Abhydrolase_6"/>
    <property type="match status" value="1"/>
</dbReference>
<dbReference type="Gene3D" id="3.40.50.1820">
    <property type="entry name" value="alpha/beta hydrolase"/>
    <property type="match status" value="1"/>
</dbReference>
<keyword evidence="4" id="KW-1185">Reference proteome</keyword>
<evidence type="ECO:0000256" key="1">
    <source>
        <dbReference type="SAM" id="MobiDB-lite"/>
    </source>
</evidence>
<dbReference type="PRINTS" id="PR00111">
    <property type="entry name" value="ABHYDROLASE"/>
</dbReference>
<dbReference type="InterPro" id="IPR029058">
    <property type="entry name" value="AB_hydrolase_fold"/>
</dbReference>
<dbReference type="PANTHER" id="PTHR46438:SF11">
    <property type="entry name" value="LIPASE-RELATED"/>
    <property type="match status" value="1"/>
</dbReference>
<feature type="domain" description="AB hydrolase-1" evidence="2">
    <location>
        <begin position="77"/>
        <end position="305"/>
    </location>
</feature>
<dbReference type="Proteomes" id="UP000036700">
    <property type="component" value="Chromosome"/>
</dbReference>
<dbReference type="AlphaFoldDB" id="A0A0G3EX74"/>
<dbReference type="STRING" id="445709.ABW99_15705"/>